<comment type="cofactor">
    <cofactor evidence="6">
        <name>[2Fe-2S] cluster</name>
        <dbReference type="ChEBI" id="CHEBI:190135"/>
    </cofactor>
</comment>
<dbReference type="RefSeq" id="WP_343896108.1">
    <property type="nucleotide sequence ID" value="NZ_BAAAFZ010000046.1"/>
</dbReference>
<organism evidence="8 9">
    <name type="scientific">Craurococcus roseus</name>
    <dbReference type="NCBI Taxonomy" id="77585"/>
    <lineage>
        <taxon>Bacteria</taxon>
        <taxon>Pseudomonadati</taxon>
        <taxon>Pseudomonadota</taxon>
        <taxon>Alphaproteobacteria</taxon>
        <taxon>Acetobacterales</taxon>
        <taxon>Acetobacteraceae</taxon>
        <taxon>Craurococcus</taxon>
    </lineage>
</organism>
<keyword evidence="4" id="KW-0408">Iron</keyword>
<keyword evidence="5" id="KW-0411">Iron-sulfur</keyword>
<dbReference type="PROSITE" id="PS51085">
    <property type="entry name" value="2FE2S_FER_2"/>
    <property type="match status" value="1"/>
</dbReference>
<dbReference type="Pfam" id="PF00111">
    <property type="entry name" value="Fer2"/>
    <property type="match status" value="1"/>
</dbReference>
<dbReference type="SUPFAM" id="SSF54292">
    <property type="entry name" value="2Fe-2S ferredoxin-like"/>
    <property type="match status" value="1"/>
</dbReference>
<keyword evidence="3" id="KW-0479">Metal-binding</keyword>
<dbReference type="InterPro" id="IPR018298">
    <property type="entry name" value="Adrenodoxin_Fe-S_BS"/>
</dbReference>
<dbReference type="Proteomes" id="UP001501588">
    <property type="component" value="Unassembled WGS sequence"/>
</dbReference>
<reference evidence="9" key="1">
    <citation type="journal article" date="2019" name="Int. J. Syst. Evol. Microbiol.">
        <title>The Global Catalogue of Microorganisms (GCM) 10K type strain sequencing project: providing services to taxonomists for standard genome sequencing and annotation.</title>
        <authorList>
            <consortium name="The Broad Institute Genomics Platform"/>
            <consortium name="The Broad Institute Genome Sequencing Center for Infectious Disease"/>
            <person name="Wu L."/>
            <person name="Ma J."/>
        </authorList>
    </citation>
    <scope>NUCLEOTIDE SEQUENCE [LARGE SCALE GENOMIC DNA]</scope>
    <source>
        <strain evidence="9">JCM 9933</strain>
    </source>
</reference>
<evidence type="ECO:0000256" key="3">
    <source>
        <dbReference type="ARBA" id="ARBA00022723"/>
    </source>
</evidence>
<evidence type="ECO:0000259" key="7">
    <source>
        <dbReference type="PROSITE" id="PS51085"/>
    </source>
</evidence>
<evidence type="ECO:0000313" key="9">
    <source>
        <dbReference type="Proteomes" id="UP001501588"/>
    </source>
</evidence>
<sequence length="106" mass="11394">MPQVTYIEHDGTEHRVAVEEGLSVMRGAVDNGVPGIDADCGGQCACATCHVFVDEAWFAKTGDRGEQEESMLSFAAATQPNSRLSCQIEMTAELDGLVVRLPEAQH</sequence>
<keyword evidence="9" id="KW-1185">Reference proteome</keyword>
<dbReference type="InterPro" id="IPR036010">
    <property type="entry name" value="2Fe-2S_ferredoxin-like_sf"/>
</dbReference>
<dbReference type="PROSITE" id="PS00814">
    <property type="entry name" value="ADX"/>
    <property type="match status" value="1"/>
</dbReference>
<proteinExistence type="inferred from homology"/>
<evidence type="ECO:0000256" key="5">
    <source>
        <dbReference type="ARBA" id="ARBA00023014"/>
    </source>
</evidence>
<dbReference type="InterPro" id="IPR001055">
    <property type="entry name" value="Adrenodoxin-like"/>
</dbReference>
<protein>
    <submittedName>
        <fullName evidence="8">2Fe-2S iron-sulfur cluster-binding protein</fullName>
    </submittedName>
</protein>
<evidence type="ECO:0000256" key="2">
    <source>
        <dbReference type="ARBA" id="ARBA00022714"/>
    </source>
</evidence>
<dbReference type="Gene3D" id="3.10.20.30">
    <property type="match status" value="1"/>
</dbReference>
<keyword evidence="2" id="KW-0001">2Fe-2S</keyword>
<evidence type="ECO:0000256" key="4">
    <source>
        <dbReference type="ARBA" id="ARBA00023004"/>
    </source>
</evidence>
<dbReference type="PANTHER" id="PTHR23426:SF65">
    <property type="entry name" value="FERREDOXIN-2, MITOCHONDRIAL"/>
    <property type="match status" value="1"/>
</dbReference>
<dbReference type="PANTHER" id="PTHR23426">
    <property type="entry name" value="FERREDOXIN/ADRENODOXIN"/>
    <property type="match status" value="1"/>
</dbReference>
<evidence type="ECO:0000256" key="6">
    <source>
        <dbReference type="ARBA" id="ARBA00034078"/>
    </source>
</evidence>
<evidence type="ECO:0000313" key="8">
    <source>
        <dbReference type="EMBL" id="GAA0588955.1"/>
    </source>
</evidence>
<dbReference type="InterPro" id="IPR001041">
    <property type="entry name" value="2Fe-2S_ferredoxin-type"/>
</dbReference>
<dbReference type="InterPro" id="IPR012675">
    <property type="entry name" value="Beta-grasp_dom_sf"/>
</dbReference>
<feature type="domain" description="2Fe-2S ferredoxin-type" evidence="7">
    <location>
        <begin position="2"/>
        <end position="105"/>
    </location>
</feature>
<accession>A0ABP3QE43</accession>
<dbReference type="CDD" id="cd00207">
    <property type="entry name" value="fer2"/>
    <property type="match status" value="1"/>
</dbReference>
<comment type="similarity">
    <text evidence="1">Belongs to the adrenodoxin/putidaredoxin family.</text>
</comment>
<gene>
    <name evidence="8" type="ORF">GCM10009416_29380</name>
</gene>
<evidence type="ECO:0000256" key="1">
    <source>
        <dbReference type="ARBA" id="ARBA00010914"/>
    </source>
</evidence>
<name>A0ABP3QE43_9PROT</name>
<dbReference type="PRINTS" id="PR00355">
    <property type="entry name" value="ADRENODOXIN"/>
</dbReference>
<dbReference type="EMBL" id="BAAAFZ010000046">
    <property type="protein sequence ID" value="GAA0588955.1"/>
    <property type="molecule type" value="Genomic_DNA"/>
</dbReference>
<comment type="caution">
    <text evidence="8">The sequence shown here is derived from an EMBL/GenBank/DDBJ whole genome shotgun (WGS) entry which is preliminary data.</text>
</comment>